<evidence type="ECO:0000313" key="3">
    <source>
        <dbReference type="EMBL" id="ORX94673.1"/>
    </source>
</evidence>
<dbReference type="AlphaFoldDB" id="A0A1Y1Y9M8"/>
<gene>
    <name evidence="3" type="ORF">BCR34DRAFT_579815</name>
</gene>
<dbReference type="InterPro" id="IPR035979">
    <property type="entry name" value="RBD_domain_sf"/>
</dbReference>
<dbReference type="GO" id="GO:0003723">
    <property type="term" value="F:RNA binding"/>
    <property type="evidence" value="ECO:0007669"/>
    <property type="project" value="UniProtKB-UniRule"/>
</dbReference>
<proteinExistence type="predicted"/>
<evidence type="ECO:0000313" key="4">
    <source>
        <dbReference type="Proteomes" id="UP000193144"/>
    </source>
</evidence>
<reference evidence="3 4" key="1">
    <citation type="submission" date="2016-07" db="EMBL/GenBank/DDBJ databases">
        <title>Pervasive Adenine N6-methylation of Active Genes in Fungi.</title>
        <authorList>
            <consortium name="DOE Joint Genome Institute"/>
            <person name="Mondo S.J."/>
            <person name="Dannebaum R.O."/>
            <person name="Kuo R.C."/>
            <person name="Labutti K."/>
            <person name="Haridas S."/>
            <person name="Kuo A."/>
            <person name="Salamov A."/>
            <person name="Ahrendt S.R."/>
            <person name="Lipzen A."/>
            <person name="Sullivan W."/>
            <person name="Andreopoulos W.B."/>
            <person name="Clum A."/>
            <person name="Lindquist E."/>
            <person name="Daum C."/>
            <person name="Ramamoorthy G.K."/>
            <person name="Gryganskyi A."/>
            <person name="Culley D."/>
            <person name="Magnuson J.K."/>
            <person name="James T.Y."/>
            <person name="O'Malley M.A."/>
            <person name="Stajich J.E."/>
            <person name="Spatafora J.W."/>
            <person name="Visel A."/>
            <person name="Grigoriev I.V."/>
        </authorList>
    </citation>
    <scope>NUCLEOTIDE SEQUENCE [LARGE SCALE GENOMIC DNA]</scope>
    <source>
        <strain evidence="3 4">CBS 115471</strain>
    </source>
</reference>
<evidence type="ECO:0000259" key="2">
    <source>
        <dbReference type="PROSITE" id="PS50102"/>
    </source>
</evidence>
<dbReference type="PROSITE" id="PS50102">
    <property type="entry name" value="RRM"/>
    <property type="match status" value="1"/>
</dbReference>
<organism evidence="3 4">
    <name type="scientific">Clohesyomyces aquaticus</name>
    <dbReference type="NCBI Taxonomy" id="1231657"/>
    <lineage>
        <taxon>Eukaryota</taxon>
        <taxon>Fungi</taxon>
        <taxon>Dikarya</taxon>
        <taxon>Ascomycota</taxon>
        <taxon>Pezizomycotina</taxon>
        <taxon>Dothideomycetes</taxon>
        <taxon>Pleosporomycetidae</taxon>
        <taxon>Pleosporales</taxon>
        <taxon>Lindgomycetaceae</taxon>
        <taxon>Clohesyomyces</taxon>
    </lineage>
</organism>
<protein>
    <recommendedName>
        <fullName evidence="2">RRM domain-containing protein</fullName>
    </recommendedName>
</protein>
<dbReference type="EMBL" id="MCFA01000302">
    <property type="protein sequence ID" value="ORX94673.1"/>
    <property type="molecule type" value="Genomic_DNA"/>
</dbReference>
<accession>A0A1Y1Y9M8</accession>
<dbReference type="SUPFAM" id="SSF54928">
    <property type="entry name" value="RNA-binding domain, RBD"/>
    <property type="match status" value="1"/>
</dbReference>
<comment type="caution">
    <text evidence="3">The sequence shown here is derived from an EMBL/GenBank/DDBJ whole genome shotgun (WGS) entry which is preliminary data.</text>
</comment>
<dbReference type="CDD" id="cd00590">
    <property type="entry name" value="RRM_SF"/>
    <property type="match status" value="1"/>
</dbReference>
<dbReference type="Proteomes" id="UP000193144">
    <property type="component" value="Unassembled WGS sequence"/>
</dbReference>
<dbReference type="InterPro" id="IPR012677">
    <property type="entry name" value="Nucleotide-bd_a/b_plait_sf"/>
</dbReference>
<dbReference type="Pfam" id="PF00076">
    <property type="entry name" value="RRM_1"/>
    <property type="match status" value="1"/>
</dbReference>
<dbReference type="InterPro" id="IPR000504">
    <property type="entry name" value="RRM_dom"/>
</dbReference>
<evidence type="ECO:0000256" key="1">
    <source>
        <dbReference type="PROSITE-ProRule" id="PRU00176"/>
    </source>
</evidence>
<feature type="domain" description="RRM" evidence="2">
    <location>
        <begin position="186"/>
        <end position="267"/>
    </location>
</feature>
<keyword evidence="1" id="KW-0694">RNA-binding</keyword>
<name>A0A1Y1Y9M8_9PLEO</name>
<keyword evidence="4" id="KW-1185">Reference proteome</keyword>
<sequence>MRITRIITAAPAKLRSPRIPRISSGAEQIAAPSPSETLRLVRYPSRHSQEDVTPHSRPRKNFSVQSTSPILSCKIPRMAARSDVETLFSEVGVKVKRISFPSSHAGHCFVALPSEEMIPVAIAKLDGKALLGSIVRVRDHAQSFSDRASIRHGWFSCKSRDIALAKLRAPLKQPQTDVFQAQREQRRLYVGHIPLDISAITYYKIYKLFHAFHVKRVSQIFCPRASIGHVYVDFTSAAEMQRAILDFDASFGRNLFGADLDVKPAAPPIDQIEVSREGDLVWRESRR</sequence>
<dbReference type="Gene3D" id="3.30.70.330">
    <property type="match status" value="2"/>
</dbReference>